<feature type="transmembrane region" description="Helical" evidence="6">
    <location>
        <begin position="43"/>
        <end position="65"/>
    </location>
</feature>
<dbReference type="InterPro" id="IPR023353">
    <property type="entry name" value="LemA-like_dom_sf"/>
</dbReference>
<dbReference type="SUPFAM" id="SSF140478">
    <property type="entry name" value="LemA-like"/>
    <property type="match status" value="1"/>
</dbReference>
<comment type="caution">
    <text evidence="7">The sequence shown here is derived from an EMBL/GenBank/DDBJ whole genome shotgun (WGS) entry which is preliminary data.</text>
</comment>
<evidence type="ECO:0000256" key="3">
    <source>
        <dbReference type="ARBA" id="ARBA00022692"/>
    </source>
</evidence>
<organism evidence="7 8">
    <name type="scientific">Paraeggerthella hongkongensis</name>
    <dbReference type="NCBI Taxonomy" id="230658"/>
    <lineage>
        <taxon>Bacteria</taxon>
        <taxon>Bacillati</taxon>
        <taxon>Actinomycetota</taxon>
        <taxon>Coriobacteriia</taxon>
        <taxon>Eggerthellales</taxon>
        <taxon>Eggerthellaceae</taxon>
        <taxon>Paraeggerthella</taxon>
    </lineage>
</organism>
<keyword evidence="8" id="KW-1185">Reference proteome</keyword>
<comment type="similarity">
    <text evidence="2">Belongs to the LemA family.</text>
</comment>
<sequence length="266" mass="28908">MPLPPSEGDEHPKPYFLRYGTERSSDPTIRTVPAAALQPKEHALTLLIPIAFLLAGAFAVMTILARNLASLGRESDAMWEQLQATRRSRNDVMARITDAARANGVDDPSALQAVERAFADAQAAEDPTRAAEADDALCVAHRNLLDLIEGRASALLERAPFALLLEDLGKLEDRMTTCKGLYNNRATMYGNAGRTFPTLLIAKQRGFAPRERYLPREASDPLAVAAASGSTALAEASPRIMNAYMLWAIGLSDTVLEEAPQHRTGR</sequence>
<dbReference type="Pfam" id="PF04011">
    <property type="entry name" value="LemA"/>
    <property type="match status" value="1"/>
</dbReference>
<keyword evidence="3 6" id="KW-0812">Transmembrane</keyword>
<evidence type="ECO:0000313" key="7">
    <source>
        <dbReference type="EMBL" id="RNL42570.1"/>
    </source>
</evidence>
<protein>
    <recommendedName>
        <fullName evidence="9">LemA family protein</fullName>
    </recommendedName>
</protein>
<dbReference type="AlphaFoldDB" id="A0A3N0B6P6"/>
<evidence type="ECO:0000256" key="4">
    <source>
        <dbReference type="ARBA" id="ARBA00022989"/>
    </source>
</evidence>
<evidence type="ECO:0000256" key="2">
    <source>
        <dbReference type="ARBA" id="ARBA00008854"/>
    </source>
</evidence>
<reference evidence="8" key="1">
    <citation type="submission" date="2018-05" db="EMBL/GenBank/DDBJ databases">
        <title>Genome Sequencing of selected type strains of the family Eggerthellaceae.</title>
        <authorList>
            <person name="Danylec N."/>
            <person name="Stoll D.A."/>
            <person name="Doetsch A."/>
            <person name="Huch M."/>
        </authorList>
    </citation>
    <scope>NUCLEOTIDE SEQUENCE [LARGE SCALE GENOMIC DNA]</scope>
    <source>
        <strain evidence="8">DSM 16106</strain>
    </source>
</reference>
<dbReference type="GO" id="GO:0016020">
    <property type="term" value="C:membrane"/>
    <property type="evidence" value="ECO:0007669"/>
    <property type="project" value="UniProtKB-SubCell"/>
</dbReference>
<evidence type="ECO:0000256" key="1">
    <source>
        <dbReference type="ARBA" id="ARBA00004167"/>
    </source>
</evidence>
<comment type="subcellular location">
    <subcellularLocation>
        <location evidence="1">Membrane</location>
        <topology evidence="1">Single-pass membrane protein</topology>
    </subcellularLocation>
</comment>
<evidence type="ECO:0000256" key="5">
    <source>
        <dbReference type="ARBA" id="ARBA00023136"/>
    </source>
</evidence>
<keyword evidence="4 6" id="KW-1133">Transmembrane helix</keyword>
<dbReference type="InterPro" id="IPR007156">
    <property type="entry name" value="MamQ_LemA"/>
</dbReference>
<dbReference type="Proteomes" id="UP000278632">
    <property type="component" value="Unassembled WGS sequence"/>
</dbReference>
<name>A0A3N0B6P6_9ACTN</name>
<evidence type="ECO:0000256" key="6">
    <source>
        <dbReference type="SAM" id="Phobius"/>
    </source>
</evidence>
<gene>
    <name evidence="7" type="ORF">DMP08_08710</name>
</gene>
<proteinExistence type="inferred from homology"/>
<keyword evidence="5 6" id="KW-0472">Membrane</keyword>
<accession>A0A3N0B6P6</accession>
<evidence type="ECO:0008006" key="9">
    <source>
        <dbReference type="Google" id="ProtNLM"/>
    </source>
</evidence>
<dbReference type="Gene3D" id="1.20.1440.20">
    <property type="entry name" value="LemA-like domain"/>
    <property type="match status" value="1"/>
</dbReference>
<dbReference type="EMBL" id="QICD01000017">
    <property type="protein sequence ID" value="RNL42570.1"/>
    <property type="molecule type" value="Genomic_DNA"/>
</dbReference>
<evidence type="ECO:0000313" key="8">
    <source>
        <dbReference type="Proteomes" id="UP000278632"/>
    </source>
</evidence>